<dbReference type="GO" id="GO:0016757">
    <property type="term" value="F:glycosyltransferase activity"/>
    <property type="evidence" value="ECO:0007669"/>
    <property type="project" value="InterPro"/>
</dbReference>
<keyword evidence="3" id="KW-1185">Reference proteome</keyword>
<dbReference type="Proteomes" id="UP000308199">
    <property type="component" value="Unassembled WGS sequence"/>
</dbReference>
<keyword evidence="1" id="KW-1133">Transmembrane helix</keyword>
<accession>A0A4S4LHQ3</accession>
<proteinExistence type="predicted"/>
<evidence type="ECO:0000256" key="1">
    <source>
        <dbReference type="SAM" id="Phobius"/>
    </source>
</evidence>
<sequence length="355" mass="40840">MSRYVFEYAPLTNGNRQRRLFWFFTVLAVFIVIINVLAVNRLYVSPSPLDNFQKLNSLSSVYKSSYSVRSDSIPFDIPSKEERAVLTTIYSESYYAGVLTLGHSLQATNTSARRLLLYIPDRLSPQTLCRLEAGGWELHSIPRIPPPAGGKGVYPRFLDQYTKLQIWGLDKVGVKTVLYIDGDTLVRQNFDELWSLPFNFAAVPDVYTDRRGFTTSFNAGVMFLRMSSAVMEDMLSKIDTAKYKRLDAEQGFLNVYFAMQVIRLPFIYNANLALKRRSPGLWKALEPDMRIVHYTITKPFSETRTHRDLDAAQAMQMQNNMLREQGHADGGLWAEEMGWWDAVWRDTIKTLEYQC</sequence>
<evidence type="ECO:0008006" key="4">
    <source>
        <dbReference type="Google" id="ProtNLM"/>
    </source>
</evidence>
<dbReference type="Gene3D" id="3.90.550.10">
    <property type="entry name" value="Spore Coat Polysaccharide Biosynthesis Protein SpsA, Chain A"/>
    <property type="match status" value="1"/>
</dbReference>
<organism evidence="2 3">
    <name type="scientific">Phellinidium pouzarii</name>
    <dbReference type="NCBI Taxonomy" id="167371"/>
    <lineage>
        <taxon>Eukaryota</taxon>
        <taxon>Fungi</taxon>
        <taxon>Dikarya</taxon>
        <taxon>Basidiomycota</taxon>
        <taxon>Agaricomycotina</taxon>
        <taxon>Agaricomycetes</taxon>
        <taxon>Hymenochaetales</taxon>
        <taxon>Hymenochaetaceae</taxon>
        <taxon>Phellinidium</taxon>
    </lineage>
</organism>
<feature type="transmembrane region" description="Helical" evidence="1">
    <location>
        <begin position="20"/>
        <end position="43"/>
    </location>
</feature>
<protein>
    <recommendedName>
        <fullName evidence="4">Glycosyltransferase family 8 protein</fullName>
    </recommendedName>
</protein>
<dbReference type="PANTHER" id="PTHR11183">
    <property type="entry name" value="GLYCOGENIN SUBFAMILY MEMBER"/>
    <property type="match status" value="1"/>
</dbReference>
<dbReference type="SUPFAM" id="SSF53448">
    <property type="entry name" value="Nucleotide-diphospho-sugar transferases"/>
    <property type="match status" value="1"/>
</dbReference>
<gene>
    <name evidence="2" type="ORF">EW145_g770</name>
</gene>
<evidence type="ECO:0000313" key="2">
    <source>
        <dbReference type="EMBL" id="THH11265.1"/>
    </source>
</evidence>
<dbReference type="InterPro" id="IPR050587">
    <property type="entry name" value="GNT1/Glycosyltrans_8"/>
</dbReference>
<keyword evidence="1" id="KW-0812">Transmembrane</keyword>
<dbReference type="EMBL" id="SGPK01000017">
    <property type="protein sequence ID" value="THH11265.1"/>
    <property type="molecule type" value="Genomic_DNA"/>
</dbReference>
<keyword evidence="1" id="KW-0472">Membrane</keyword>
<dbReference type="AlphaFoldDB" id="A0A4S4LHQ3"/>
<dbReference type="InterPro" id="IPR029044">
    <property type="entry name" value="Nucleotide-diphossugar_trans"/>
</dbReference>
<comment type="caution">
    <text evidence="2">The sequence shown here is derived from an EMBL/GenBank/DDBJ whole genome shotgun (WGS) entry which is preliminary data.</text>
</comment>
<dbReference type="Pfam" id="PF01501">
    <property type="entry name" value="Glyco_transf_8"/>
    <property type="match status" value="1"/>
</dbReference>
<reference evidence="2 3" key="1">
    <citation type="submission" date="2019-02" db="EMBL/GenBank/DDBJ databases">
        <title>Genome sequencing of the rare red list fungi Phellinidium pouzarii.</title>
        <authorList>
            <person name="Buettner E."/>
            <person name="Kellner H."/>
        </authorList>
    </citation>
    <scope>NUCLEOTIDE SEQUENCE [LARGE SCALE GENOMIC DNA]</scope>
    <source>
        <strain evidence="2 3">DSM 108285</strain>
    </source>
</reference>
<dbReference type="InterPro" id="IPR002495">
    <property type="entry name" value="Glyco_trans_8"/>
</dbReference>
<evidence type="ECO:0000313" key="3">
    <source>
        <dbReference type="Proteomes" id="UP000308199"/>
    </source>
</evidence>
<dbReference type="OrthoDB" id="2014201at2759"/>
<name>A0A4S4LHQ3_9AGAM</name>